<dbReference type="GO" id="GO:0005737">
    <property type="term" value="C:cytoplasm"/>
    <property type="evidence" value="ECO:0007669"/>
    <property type="project" value="UniProtKB-SubCell"/>
</dbReference>
<name>A0A9P9KJM2_FUSRE</name>
<feature type="region of interest" description="Disordered" evidence="5">
    <location>
        <begin position="34"/>
        <end position="67"/>
    </location>
</feature>
<dbReference type="Pfam" id="PF00170">
    <property type="entry name" value="bZIP_1"/>
    <property type="match status" value="1"/>
</dbReference>
<sequence>MASTGTGGTLPPNFLLTPQQQNLLFAALNSNKQQLAGSSADNSLSHSPTTFRNTAGQPKTATATATGYQESPFLDNYDYDFGDSGFDFSFASEDQPSMIGDLPAASTEPNNNSGSVALSDSPETETPEKRSYPDDEDDEDSPGQDHKRRESTDKVPKKPGRKPLTSEPSSKRKAQNRAAQRAFRERKEKHLKDLETKVEELEKASQAANHENGMLRAQVERMTAELHQYKQKVTVMSTTKSLPREKVPFGSAAVSNLGDVNFQFEFPKFGMLPGPPVNKTGSSPTSPDQQKVTYPSPTNSLNNTTQSAQQFKDDLAKFSGVFSPSMSSSATNPSRASVDSANYSVNGASSSPSASSHSNTGPSSSCGTSPEPFNQSPMGFKPVDTMTTIGEEQIHQNSNNSNLSQFGNVDLNSTNFDWLSQQNGGQFDPQLFGDYREPQENVLANPSFDDFFNDALDSDFFTPYNMAPNSPNAHLNGQAKKPSNLIDQIDAQKESDDEPLKKQNMNCNQLWEKLQACPKAQNGEFDLDGLCSELTKKAKCSGTGPVVAETDFDTILQKYMGKDVSSSCVAQQLGVEIKSSEPKQDKHLGLSI</sequence>
<dbReference type="GO" id="GO:0034599">
    <property type="term" value="P:cellular response to oxidative stress"/>
    <property type="evidence" value="ECO:0007669"/>
    <property type="project" value="UniProtKB-ARBA"/>
</dbReference>
<feature type="compositionally biased region" description="Polar residues" evidence="5">
    <location>
        <begin position="107"/>
        <end position="118"/>
    </location>
</feature>
<dbReference type="PANTHER" id="PTHR40621">
    <property type="entry name" value="TRANSCRIPTION FACTOR KAPC-RELATED"/>
    <property type="match status" value="1"/>
</dbReference>
<keyword evidence="3" id="KW-0539">Nucleus</keyword>
<dbReference type="Gene3D" id="1.10.238.100">
    <property type="entry name" value="YAP1 redox domain. Chain B"/>
    <property type="match status" value="1"/>
</dbReference>
<keyword evidence="8" id="KW-1185">Reference proteome</keyword>
<dbReference type="PROSITE" id="PS00036">
    <property type="entry name" value="BZIP_BASIC"/>
    <property type="match status" value="1"/>
</dbReference>
<dbReference type="Proteomes" id="UP000720189">
    <property type="component" value="Unassembled WGS sequence"/>
</dbReference>
<evidence type="ECO:0000259" key="6">
    <source>
        <dbReference type="PROSITE" id="PS50217"/>
    </source>
</evidence>
<dbReference type="RefSeq" id="XP_046054142.1">
    <property type="nucleotide sequence ID" value="XM_046189696.1"/>
</dbReference>
<protein>
    <submittedName>
        <fullName evidence="7">BZIP transcription factor</fullName>
    </submittedName>
</protein>
<dbReference type="InterPro" id="IPR013910">
    <property type="entry name" value="TF_PAP1"/>
</dbReference>
<dbReference type="FunFam" id="1.20.5.170:FF:000067">
    <property type="entry name" value="BZIP transcription factor"/>
    <property type="match status" value="1"/>
</dbReference>
<dbReference type="GO" id="GO:0090575">
    <property type="term" value="C:RNA polymerase II transcription regulator complex"/>
    <property type="evidence" value="ECO:0007669"/>
    <property type="project" value="TreeGrafter"/>
</dbReference>
<dbReference type="InterPro" id="IPR023167">
    <property type="entry name" value="Yap1_redox_dom_sf"/>
</dbReference>
<dbReference type="InterPro" id="IPR050936">
    <property type="entry name" value="AP-1-like"/>
</dbReference>
<dbReference type="CDD" id="cd14688">
    <property type="entry name" value="bZIP_YAP"/>
    <property type="match status" value="1"/>
</dbReference>
<accession>A0A9P9KJM2</accession>
<comment type="subcellular location">
    <subcellularLocation>
        <location evidence="2">Cytoplasm</location>
    </subcellularLocation>
    <subcellularLocation>
        <location evidence="1">Nucleus</location>
    </subcellularLocation>
</comment>
<reference evidence="7" key="1">
    <citation type="journal article" date="2021" name="Nat. Commun.">
        <title>Genetic determinants of endophytism in the Arabidopsis root mycobiome.</title>
        <authorList>
            <person name="Mesny F."/>
            <person name="Miyauchi S."/>
            <person name="Thiergart T."/>
            <person name="Pickel B."/>
            <person name="Atanasova L."/>
            <person name="Karlsson M."/>
            <person name="Huettel B."/>
            <person name="Barry K.W."/>
            <person name="Haridas S."/>
            <person name="Chen C."/>
            <person name="Bauer D."/>
            <person name="Andreopoulos W."/>
            <person name="Pangilinan J."/>
            <person name="LaButti K."/>
            <person name="Riley R."/>
            <person name="Lipzen A."/>
            <person name="Clum A."/>
            <person name="Drula E."/>
            <person name="Henrissat B."/>
            <person name="Kohler A."/>
            <person name="Grigoriev I.V."/>
            <person name="Martin F.M."/>
            <person name="Hacquard S."/>
        </authorList>
    </citation>
    <scope>NUCLEOTIDE SEQUENCE</scope>
    <source>
        <strain evidence="7">MPI-CAGE-AT-0023</strain>
    </source>
</reference>
<evidence type="ECO:0000256" key="5">
    <source>
        <dbReference type="SAM" id="MobiDB-lite"/>
    </source>
</evidence>
<dbReference type="PROSITE" id="PS50217">
    <property type="entry name" value="BZIP"/>
    <property type="match status" value="1"/>
</dbReference>
<evidence type="ECO:0000256" key="2">
    <source>
        <dbReference type="ARBA" id="ARBA00004496"/>
    </source>
</evidence>
<dbReference type="SUPFAM" id="SSF111430">
    <property type="entry name" value="YAP1 redox domain"/>
    <property type="match status" value="1"/>
</dbReference>
<evidence type="ECO:0000256" key="3">
    <source>
        <dbReference type="ARBA" id="ARBA00023242"/>
    </source>
</evidence>
<evidence type="ECO:0000256" key="4">
    <source>
        <dbReference type="ARBA" id="ARBA00038132"/>
    </source>
</evidence>
<feature type="compositionally biased region" description="Low complexity" evidence="5">
    <location>
        <begin position="344"/>
        <end position="365"/>
    </location>
</feature>
<organism evidence="7 8">
    <name type="scientific">Fusarium redolens</name>
    <dbReference type="NCBI Taxonomy" id="48865"/>
    <lineage>
        <taxon>Eukaryota</taxon>
        <taxon>Fungi</taxon>
        <taxon>Dikarya</taxon>
        <taxon>Ascomycota</taxon>
        <taxon>Pezizomycotina</taxon>
        <taxon>Sordariomycetes</taxon>
        <taxon>Hypocreomycetidae</taxon>
        <taxon>Hypocreales</taxon>
        <taxon>Nectriaceae</taxon>
        <taxon>Fusarium</taxon>
        <taxon>Fusarium redolens species complex</taxon>
    </lineage>
</organism>
<feature type="region of interest" description="Disordered" evidence="5">
    <location>
        <begin position="92"/>
        <end position="214"/>
    </location>
</feature>
<proteinExistence type="inferred from homology"/>
<feature type="region of interest" description="Disordered" evidence="5">
    <location>
        <begin position="273"/>
        <end position="304"/>
    </location>
</feature>
<dbReference type="GO" id="GO:0000976">
    <property type="term" value="F:transcription cis-regulatory region binding"/>
    <property type="evidence" value="ECO:0007669"/>
    <property type="project" value="InterPro"/>
</dbReference>
<dbReference type="GeneID" id="70219650"/>
<feature type="compositionally biased region" description="Polar residues" evidence="5">
    <location>
        <begin position="279"/>
        <end position="304"/>
    </location>
</feature>
<comment type="similarity">
    <text evidence="4">Belongs to the bZIP family. YAP subfamily.</text>
</comment>
<dbReference type="AlphaFoldDB" id="A0A9P9KJM2"/>
<feature type="compositionally biased region" description="Polar residues" evidence="5">
    <location>
        <begin position="366"/>
        <end position="377"/>
    </location>
</feature>
<feature type="compositionally biased region" description="Basic and acidic residues" evidence="5">
    <location>
        <begin position="143"/>
        <end position="156"/>
    </location>
</feature>
<dbReference type="InterPro" id="IPR004827">
    <property type="entry name" value="bZIP"/>
</dbReference>
<feature type="region of interest" description="Disordered" evidence="5">
    <location>
        <begin position="323"/>
        <end position="383"/>
    </location>
</feature>
<feature type="domain" description="BZIP" evidence="6">
    <location>
        <begin position="166"/>
        <end position="229"/>
    </location>
</feature>
<dbReference type="InterPro" id="IPR046347">
    <property type="entry name" value="bZIP_sf"/>
</dbReference>
<comment type="caution">
    <text evidence="7">The sequence shown here is derived from an EMBL/GenBank/DDBJ whole genome shotgun (WGS) entry which is preliminary data.</text>
</comment>
<dbReference type="SUPFAM" id="SSF57959">
    <property type="entry name" value="Leucine zipper domain"/>
    <property type="match status" value="1"/>
</dbReference>
<dbReference type="PANTHER" id="PTHR40621:SF6">
    <property type="entry name" value="AP-1-LIKE TRANSCRIPTION FACTOR YAP1-RELATED"/>
    <property type="match status" value="1"/>
</dbReference>
<dbReference type="GO" id="GO:0001228">
    <property type="term" value="F:DNA-binding transcription activator activity, RNA polymerase II-specific"/>
    <property type="evidence" value="ECO:0007669"/>
    <property type="project" value="TreeGrafter"/>
</dbReference>
<gene>
    <name evidence="7" type="ORF">BKA55DRAFT_535335</name>
</gene>
<evidence type="ECO:0000256" key="1">
    <source>
        <dbReference type="ARBA" id="ARBA00004123"/>
    </source>
</evidence>
<dbReference type="Gene3D" id="1.20.5.170">
    <property type="match status" value="1"/>
</dbReference>
<dbReference type="SMART" id="SM00338">
    <property type="entry name" value="BRLZ"/>
    <property type="match status" value="1"/>
</dbReference>
<dbReference type="OrthoDB" id="5380163at2759"/>
<dbReference type="Pfam" id="PF08601">
    <property type="entry name" value="PAP1"/>
    <property type="match status" value="2"/>
</dbReference>
<feature type="compositionally biased region" description="Low complexity" evidence="5">
    <location>
        <begin position="323"/>
        <end position="337"/>
    </location>
</feature>
<feature type="compositionally biased region" description="Basic and acidic residues" evidence="5">
    <location>
        <begin position="182"/>
        <end position="203"/>
    </location>
</feature>
<evidence type="ECO:0000313" key="8">
    <source>
        <dbReference type="Proteomes" id="UP000720189"/>
    </source>
</evidence>
<evidence type="ECO:0000313" key="7">
    <source>
        <dbReference type="EMBL" id="KAH7265407.1"/>
    </source>
</evidence>
<dbReference type="EMBL" id="JAGMUX010000003">
    <property type="protein sequence ID" value="KAH7265407.1"/>
    <property type="molecule type" value="Genomic_DNA"/>
</dbReference>